<dbReference type="Pfam" id="PF00775">
    <property type="entry name" value="Dioxygenase_C"/>
    <property type="match status" value="1"/>
</dbReference>
<comment type="caution">
    <text evidence="5">The sequence shown here is derived from an EMBL/GenBank/DDBJ whole genome shotgun (WGS) entry which is preliminary data.</text>
</comment>
<name>A0ABW3DR65_9ACTN</name>
<evidence type="ECO:0000256" key="3">
    <source>
        <dbReference type="ARBA" id="ARBA00023002"/>
    </source>
</evidence>
<dbReference type="PANTHER" id="PTHR33711">
    <property type="entry name" value="DIOXYGENASE, PUTATIVE (AFU_ORTHOLOGUE AFUA_2G02910)-RELATED"/>
    <property type="match status" value="1"/>
</dbReference>
<keyword evidence="2 5" id="KW-0223">Dioxygenase</keyword>
<dbReference type="Gene3D" id="2.60.130.10">
    <property type="entry name" value="Aromatic compound dioxygenase"/>
    <property type="match status" value="1"/>
</dbReference>
<dbReference type="InterPro" id="IPR000627">
    <property type="entry name" value="Intradiol_dOase_C"/>
</dbReference>
<protein>
    <submittedName>
        <fullName evidence="5">Dioxygenase</fullName>
    </submittedName>
</protein>
<accession>A0ABW3DR65</accession>
<evidence type="ECO:0000259" key="4">
    <source>
        <dbReference type="Pfam" id="PF00775"/>
    </source>
</evidence>
<feature type="domain" description="Intradiol ring-cleavage dioxygenases" evidence="4">
    <location>
        <begin position="82"/>
        <end position="176"/>
    </location>
</feature>
<reference evidence="6" key="1">
    <citation type="journal article" date="2019" name="Int. J. Syst. Evol. Microbiol.">
        <title>The Global Catalogue of Microorganisms (GCM) 10K type strain sequencing project: providing services to taxonomists for standard genome sequencing and annotation.</title>
        <authorList>
            <consortium name="The Broad Institute Genomics Platform"/>
            <consortium name="The Broad Institute Genome Sequencing Center for Infectious Disease"/>
            <person name="Wu L."/>
            <person name="Ma J."/>
        </authorList>
    </citation>
    <scope>NUCLEOTIDE SEQUENCE [LARGE SCALE GENOMIC DNA]</scope>
    <source>
        <strain evidence="6">CCUG 62974</strain>
    </source>
</reference>
<comment type="similarity">
    <text evidence="1">Belongs to the intradiol ring-cleavage dioxygenase family.</text>
</comment>
<evidence type="ECO:0000256" key="2">
    <source>
        <dbReference type="ARBA" id="ARBA00022964"/>
    </source>
</evidence>
<keyword evidence="3" id="KW-0560">Oxidoreductase</keyword>
<dbReference type="InterPro" id="IPR050770">
    <property type="entry name" value="Intradiol_RC_Dioxygenase"/>
</dbReference>
<keyword evidence="6" id="KW-1185">Reference proteome</keyword>
<dbReference type="EMBL" id="JBHTHX010000307">
    <property type="protein sequence ID" value="MFD0885187.1"/>
    <property type="molecule type" value="Genomic_DNA"/>
</dbReference>
<evidence type="ECO:0000256" key="1">
    <source>
        <dbReference type="ARBA" id="ARBA00007825"/>
    </source>
</evidence>
<sequence length="216" mass="23391">MGADRVTDDEDKSGISRKTLLKAAVMGVPIPLLFGGAVPAMAGETGRLLDPTPFCEDGPTLQQPVGVHFKPRSPARDTFPGSGTPLKVRGFVVNRSCRPLPNVLMDFWHADGQGKYDGIGYAFRGHQLTDTQGAFKLTTIVPGPYPGRTRHIHVKIQAPGLPLLTTQLYFPGEPRNSIDVLFDPRLLLDMYDGVGTYVFVLDTTGTPAPASPRTQH</sequence>
<evidence type="ECO:0000313" key="6">
    <source>
        <dbReference type="Proteomes" id="UP001597024"/>
    </source>
</evidence>
<dbReference type="CDD" id="cd00421">
    <property type="entry name" value="intradiol_dioxygenase"/>
    <property type="match status" value="1"/>
</dbReference>
<proteinExistence type="inferred from homology"/>
<gene>
    <name evidence="5" type="ORF">ACFQ08_11595</name>
</gene>
<dbReference type="GO" id="GO:0051213">
    <property type="term" value="F:dioxygenase activity"/>
    <property type="evidence" value="ECO:0007669"/>
    <property type="project" value="UniProtKB-KW"/>
</dbReference>
<dbReference type="PANTHER" id="PTHR33711:SF11">
    <property type="entry name" value="DIOXYGENASE"/>
    <property type="match status" value="1"/>
</dbReference>
<dbReference type="InterPro" id="IPR015889">
    <property type="entry name" value="Intradiol_dOase_core"/>
</dbReference>
<evidence type="ECO:0000313" key="5">
    <source>
        <dbReference type="EMBL" id="MFD0885187.1"/>
    </source>
</evidence>
<dbReference type="Proteomes" id="UP001597024">
    <property type="component" value="Unassembled WGS sequence"/>
</dbReference>
<dbReference type="SUPFAM" id="SSF49482">
    <property type="entry name" value="Aromatic compound dioxygenase"/>
    <property type="match status" value="1"/>
</dbReference>
<organism evidence="5 6">
    <name type="scientific">Streptosporangium algeriense</name>
    <dbReference type="NCBI Taxonomy" id="1682748"/>
    <lineage>
        <taxon>Bacteria</taxon>
        <taxon>Bacillati</taxon>
        <taxon>Actinomycetota</taxon>
        <taxon>Actinomycetes</taxon>
        <taxon>Streptosporangiales</taxon>
        <taxon>Streptosporangiaceae</taxon>
        <taxon>Streptosporangium</taxon>
    </lineage>
</organism>